<dbReference type="HOGENOM" id="CLU_022138_3_2_9"/>
<evidence type="ECO:0000259" key="4">
    <source>
        <dbReference type="PROSITE" id="PS50991"/>
    </source>
</evidence>
<proteinExistence type="inferred from homology"/>
<dbReference type="AlphaFoldDB" id="C0C2J7"/>
<dbReference type="PANTHER" id="PTHR42738:SF7">
    <property type="entry name" value="HYDROXYMETHYLGLUTARYL-COA LYASE"/>
    <property type="match status" value="1"/>
</dbReference>
<dbReference type="InterPro" id="IPR043594">
    <property type="entry name" value="HMGL"/>
</dbReference>
<comment type="similarity">
    <text evidence="1">Belongs to the HMG-CoA lyase family.</text>
</comment>
<dbReference type="Gene3D" id="3.20.20.70">
    <property type="entry name" value="Aldolase class I"/>
    <property type="match status" value="1"/>
</dbReference>
<evidence type="ECO:0000256" key="3">
    <source>
        <dbReference type="ARBA" id="ARBA00023239"/>
    </source>
</evidence>
<organism evidence="5 6">
    <name type="scientific">[Clostridium] hylemonae DSM 15053</name>
    <dbReference type="NCBI Taxonomy" id="553973"/>
    <lineage>
        <taxon>Bacteria</taxon>
        <taxon>Bacillati</taxon>
        <taxon>Bacillota</taxon>
        <taxon>Clostridia</taxon>
        <taxon>Lachnospirales</taxon>
        <taxon>Lachnospiraceae</taxon>
    </lineage>
</organism>
<dbReference type="eggNOG" id="COG0119">
    <property type="taxonomic scope" value="Bacteria"/>
</dbReference>
<feature type="domain" description="Pyruvate carboxyltransferase" evidence="4">
    <location>
        <begin position="7"/>
        <end position="273"/>
    </location>
</feature>
<sequence length="300" mass="32702">MRLPEKVTIIEVGPRDGFQNVKDFIATEDKKRIIDSLVSAGIQNMEITSFVHPKAILQMADAMELAMSVTYTEERLRKIALVPNARGAQSAVACKVGEVSYVISASEAHNKANVNRTIEESEAELRKIRETEPALKVRLDIATAFGCPYAGKIGKEQIYRLIGTGIQEGIEEIVLCDTIGIANPRQTAMLAADVRQRYPDTRFTFHLHNTRGLGLANILAAMQEGIDSFETSVGGLGGCPFAPGAAGNVATEDLVNMLDHMEVSHGICQEKLLEAAAYVRQTVHAELTGNMLDACKYENI</sequence>
<dbReference type="STRING" id="553973.CLOHYLEM_06303"/>
<dbReference type="Proteomes" id="UP000004893">
    <property type="component" value="Unassembled WGS sequence"/>
</dbReference>
<dbReference type="EMBL" id="ABYI02000023">
    <property type="protein sequence ID" value="EEG73621.1"/>
    <property type="molecule type" value="Genomic_DNA"/>
</dbReference>
<dbReference type="SUPFAM" id="SSF51569">
    <property type="entry name" value="Aldolase"/>
    <property type="match status" value="1"/>
</dbReference>
<evidence type="ECO:0000256" key="2">
    <source>
        <dbReference type="ARBA" id="ARBA00022723"/>
    </source>
</evidence>
<keyword evidence="3" id="KW-0456">Lyase</keyword>
<dbReference type="PROSITE" id="PS50991">
    <property type="entry name" value="PYR_CT"/>
    <property type="match status" value="1"/>
</dbReference>
<dbReference type="NCBIfam" id="NF004283">
    <property type="entry name" value="PRK05692.1"/>
    <property type="match status" value="1"/>
</dbReference>
<accession>C0C2J7</accession>
<evidence type="ECO:0000313" key="6">
    <source>
        <dbReference type="Proteomes" id="UP000004893"/>
    </source>
</evidence>
<keyword evidence="2" id="KW-0479">Metal-binding</keyword>
<reference evidence="5" key="2">
    <citation type="submission" date="2013-06" db="EMBL/GenBank/DDBJ databases">
        <title>Draft genome sequence of Clostridium hylemonae (DSM 15053).</title>
        <authorList>
            <person name="Sudarsanam P."/>
            <person name="Ley R."/>
            <person name="Guruge J."/>
            <person name="Turnbaugh P.J."/>
            <person name="Mahowald M."/>
            <person name="Liep D."/>
            <person name="Gordon J."/>
        </authorList>
    </citation>
    <scope>NUCLEOTIDE SEQUENCE</scope>
    <source>
        <strain evidence="5">DSM 15053</strain>
    </source>
</reference>
<comment type="caution">
    <text evidence="5">The sequence shown here is derived from an EMBL/GenBank/DDBJ whole genome shotgun (WGS) entry which is preliminary data.</text>
</comment>
<dbReference type="PANTHER" id="PTHR42738">
    <property type="entry name" value="HYDROXYMETHYLGLUTARYL-COA LYASE"/>
    <property type="match status" value="1"/>
</dbReference>
<evidence type="ECO:0000256" key="1">
    <source>
        <dbReference type="ARBA" id="ARBA00009405"/>
    </source>
</evidence>
<name>C0C2J7_9FIRM</name>
<dbReference type="RefSeq" id="WP_006443658.1">
    <property type="nucleotide sequence ID" value="NZ_CP036524.1"/>
</dbReference>
<reference evidence="5" key="1">
    <citation type="submission" date="2009-02" db="EMBL/GenBank/DDBJ databases">
        <authorList>
            <person name="Fulton L."/>
            <person name="Clifton S."/>
            <person name="Fulton B."/>
            <person name="Xu J."/>
            <person name="Minx P."/>
            <person name="Pepin K.H."/>
            <person name="Johnson M."/>
            <person name="Bhonagiri V."/>
            <person name="Nash W.E."/>
            <person name="Mardis E.R."/>
            <person name="Wilson R.K."/>
        </authorList>
    </citation>
    <scope>NUCLEOTIDE SEQUENCE [LARGE SCALE GENOMIC DNA]</scope>
    <source>
        <strain evidence="5">DSM 15053</strain>
    </source>
</reference>
<dbReference type="InterPro" id="IPR000891">
    <property type="entry name" value="PYR_CT"/>
</dbReference>
<dbReference type="GO" id="GO:0046872">
    <property type="term" value="F:metal ion binding"/>
    <property type="evidence" value="ECO:0007669"/>
    <property type="project" value="UniProtKB-KW"/>
</dbReference>
<gene>
    <name evidence="5" type="ORF">CLOHYLEM_06303</name>
</gene>
<dbReference type="GO" id="GO:0046951">
    <property type="term" value="P:ketone body biosynthetic process"/>
    <property type="evidence" value="ECO:0007669"/>
    <property type="project" value="TreeGrafter"/>
</dbReference>
<keyword evidence="6" id="KW-1185">Reference proteome</keyword>
<dbReference type="CDD" id="cd07938">
    <property type="entry name" value="DRE_TIM_HMGL"/>
    <property type="match status" value="1"/>
</dbReference>
<dbReference type="GO" id="GO:0004419">
    <property type="term" value="F:hydroxymethylglutaryl-CoA lyase activity"/>
    <property type="evidence" value="ECO:0007669"/>
    <property type="project" value="TreeGrafter"/>
</dbReference>
<evidence type="ECO:0000313" key="5">
    <source>
        <dbReference type="EMBL" id="EEG73621.1"/>
    </source>
</evidence>
<protein>
    <submittedName>
        <fullName evidence="5">HMGL-like protein</fullName>
    </submittedName>
</protein>
<dbReference type="OrthoDB" id="9784013at2"/>
<dbReference type="InterPro" id="IPR013785">
    <property type="entry name" value="Aldolase_TIM"/>
</dbReference>
<dbReference type="GO" id="GO:0006552">
    <property type="term" value="P:L-leucine catabolic process"/>
    <property type="evidence" value="ECO:0007669"/>
    <property type="project" value="TreeGrafter"/>
</dbReference>
<dbReference type="Pfam" id="PF00682">
    <property type="entry name" value="HMGL-like"/>
    <property type="match status" value="1"/>
</dbReference>